<keyword evidence="4" id="KW-1185">Reference proteome</keyword>
<dbReference type="STRING" id="860235.AOZ06_01790"/>
<evidence type="ECO:0000313" key="3">
    <source>
        <dbReference type="EMBL" id="ALG05821.1"/>
    </source>
</evidence>
<organism evidence="3 4">
    <name type="scientific">Kibdelosporangium phytohabitans</name>
    <dbReference type="NCBI Taxonomy" id="860235"/>
    <lineage>
        <taxon>Bacteria</taxon>
        <taxon>Bacillati</taxon>
        <taxon>Actinomycetota</taxon>
        <taxon>Actinomycetes</taxon>
        <taxon>Pseudonocardiales</taxon>
        <taxon>Pseudonocardiaceae</taxon>
        <taxon>Kibdelosporangium</taxon>
    </lineage>
</organism>
<feature type="region of interest" description="Disordered" evidence="1">
    <location>
        <begin position="75"/>
        <end position="107"/>
    </location>
</feature>
<evidence type="ECO:0000313" key="4">
    <source>
        <dbReference type="Proteomes" id="UP000063699"/>
    </source>
</evidence>
<dbReference type="Proteomes" id="UP000063699">
    <property type="component" value="Chromosome"/>
</dbReference>
<dbReference type="AlphaFoldDB" id="A0A0N9HV92"/>
<evidence type="ECO:0000256" key="1">
    <source>
        <dbReference type="SAM" id="MobiDB-lite"/>
    </source>
</evidence>
<dbReference type="EMBL" id="CP012752">
    <property type="protein sequence ID" value="ALG05821.1"/>
    <property type="molecule type" value="Genomic_DNA"/>
</dbReference>
<feature type="region of interest" description="Disordered" evidence="1">
    <location>
        <begin position="124"/>
        <end position="149"/>
    </location>
</feature>
<feature type="domain" description="Excalibur calcium-binding" evidence="2">
    <location>
        <begin position="112"/>
        <end position="148"/>
    </location>
</feature>
<evidence type="ECO:0000259" key="2">
    <source>
        <dbReference type="SMART" id="SM00894"/>
    </source>
</evidence>
<reference evidence="3 4" key="1">
    <citation type="submission" date="2015-07" db="EMBL/GenBank/DDBJ databases">
        <title>Genome sequencing of Kibdelosporangium phytohabitans.</title>
        <authorList>
            <person name="Qin S."/>
            <person name="Xing K."/>
        </authorList>
    </citation>
    <scope>NUCLEOTIDE SEQUENCE [LARGE SCALE GENOMIC DNA]</scope>
    <source>
        <strain evidence="3 4">KLBMP1111</strain>
    </source>
</reference>
<protein>
    <recommendedName>
        <fullName evidence="2">Excalibur calcium-binding domain-containing protein</fullName>
    </recommendedName>
</protein>
<accession>A0A0N9HV92</accession>
<proteinExistence type="predicted"/>
<feature type="compositionally biased region" description="Basic and acidic residues" evidence="1">
    <location>
        <begin position="137"/>
        <end position="149"/>
    </location>
</feature>
<dbReference type="RefSeq" id="WP_054287800.1">
    <property type="nucleotide sequence ID" value="NZ_CP012752.1"/>
</dbReference>
<dbReference type="SMART" id="SM00894">
    <property type="entry name" value="Excalibur"/>
    <property type="match status" value="1"/>
</dbReference>
<dbReference type="Pfam" id="PF05901">
    <property type="entry name" value="Excalibur"/>
    <property type="match status" value="1"/>
</dbReference>
<name>A0A0N9HV92_9PSEU</name>
<feature type="compositionally biased region" description="Pro residues" evidence="1">
    <location>
        <begin position="94"/>
        <end position="107"/>
    </location>
</feature>
<dbReference type="InterPro" id="IPR008613">
    <property type="entry name" value="Excalibur_Ca-bd_domain"/>
</dbReference>
<gene>
    <name evidence="3" type="ORF">AOZ06_01790</name>
</gene>
<dbReference type="KEGG" id="kphy:AOZ06_01790"/>
<sequence>MTSITPVVQSVSIPADLAGKTAAKVDQDLRALGLTILRYVSPDGTQVLPDPTWTVTSVDGAGSAARADSVIYIKVNKPAPPPPPKTTTKATLNPAPPKPPQPVAPPPAAAAYYKNCAAAKAAGAAPVRRGQPGYGSHLDRDGDGIGCER</sequence>